<dbReference type="Gene3D" id="3.30.70.1230">
    <property type="entry name" value="Nucleotide cyclase"/>
    <property type="match status" value="1"/>
</dbReference>
<dbReference type="GO" id="GO:0070026">
    <property type="term" value="F:nitric oxide binding"/>
    <property type="evidence" value="ECO:0007669"/>
    <property type="project" value="TreeGrafter"/>
</dbReference>
<dbReference type="GO" id="GO:0038060">
    <property type="term" value="P:nitric oxide-cGMP-mediated signaling"/>
    <property type="evidence" value="ECO:0007669"/>
    <property type="project" value="TreeGrafter"/>
</dbReference>
<dbReference type="Gene3D" id="3.90.1520.10">
    <property type="entry name" value="H-NOX domain"/>
    <property type="match status" value="1"/>
</dbReference>
<dbReference type="Proteomes" id="UP000192578">
    <property type="component" value="Unassembled WGS sequence"/>
</dbReference>
<keyword evidence="4" id="KW-0547">Nucleotide-binding</keyword>
<dbReference type="EMBL" id="MTYJ01000002">
    <property type="protein sequence ID" value="OQV25573.1"/>
    <property type="molecule type" value="Genomic_DNA"/>
</dbReference>
<dbReference type="InterPro" id="IPR011645">
    <property type="entry name" value="HNOB_dom_associated"/>
</dbReference>
<dbReference type="GO" id="GO:0004383">
    <property type="term" value="F:guanylate cyclase activity"/>
    <property type="evidence" value="ECO:0007669"/>
    <property type="project" value="UniProtKB-EC"/>
</dbReference>
<dbReference type="GO" id="GO:0005525">
    <property type="term" value="F:GTP binding"/>
    <property type="evidence" value="ECO:0007669"/>
    <property type="project" value="UniProtKB-KW"/>
</dbReference>
<feature type="coiled-coil region" evidence="8">
    <location>
        <begin position="375"/>
        <end position="402"/>
    </location>
</feature>
<name>A0A1W0XDN7_HYPEX</name>
<evidence type="ECO:0000256" key="7">
    <source>
        <dbReference type="ARBA" id="ARBA00023293"/>
    </source>
</evidence>
<evidence type="ECO:0000313" key="11">
    <source>
        <dbReference type="Proteomes" id="UP000192578"/>
    </source>
</evidence>
<keyword evidence="7" id="KW-0141">cGMP biosynthesis</keyword>
<dbReference type="OrthoDB" id="6127067at2759"/>
<dbReference type="PROSITE" id="PS50125">
    <property type="entry name" value="GUANYLATE_CYCLASE_2"/>
    <property type="match status" value="1"/>
</dbReference>
<keyword evidence="8" id="KW-0175">Coiled coil</keyword>
<dbReference type="CDD" id="cd07302">
    <property type="entry name" value="CHD"/>
    <property type="match status" value="1"/>
</dbReference>
<keyword evidence="11" id="KW-1185">Reference proteome</keyword>
<keyword evidence="5" id="KW-0342">GTP-binding</keyword>
<evidence type="ECO:0000259" key="9">
    <source>
        <dbReference type="PROSITE" id="PS50125"/>
    </source>
</evidence>
<evidence type="ECO:0000256" key="6">
    <source>
        <dbReference type="ARBA" id="ARBA00023239"/>
    </source>
</evidence>
<organism evidence="10 11">
    <name type="scientific">Hypsibius exemplaris</name>
    <name type="common">Freshwater tardigrade</name>
    <dbReference type="NCBI Taxonomy" id="2072580"/>
    <lineage>
        <taxon>Eukaryota</taxon>
        <taxon>Metazoa</taxon>
        <taxon>Ecdysozoa</taxon>
        <taxon>Tardigrada</taxon>
        <taxon>Eutardigrada</taxon>
        <taxon>Parachela</taxon>
        <taxon>Hypsibioidea</taxon>
        <taxon>Hypsibiidae</taxon>
        <taxon>Hypsibius</taxon>
    </lineage>
</organism>
<dbReference type="Pfam" id="PF07701">
    <property type="entry name" value="HNOBA"/>
    <property type="match status" value="1"/>
</dbReference>
<evidence type="ECO:0000256" key="8">
    <source>
        <dbReference type="SAM" id="Coils"/>
    </source>
</evidence>
<comment type="caution">
    <text evidence="10">The sequence shown here is derived from an EMBL/GenBank/DDBJ whole genome shotgun (WGS) entry which is preliminary data.</text>
</comment>
<evidence type="ECO:0000313" key="10">
    <source>
        <dbReference type="EMBL" id="OQV25573.1"/>
    </source>
</evidence>
<evidence type="ECO:0000256" key="2">
    <source>
        <dbReference type="ARBA" id="ARBA00012202"/>
    </source>
</evidence>
<dbReference type="GO" id="GO:0019826">
    <property type="term" value="F:oxygen sensor activity"/>
    <property type="evidence" value="ECO:0007669"/>
    <property type="project" value="TreeGrafter"/>
</dbReference>
<evidence type="ECO:0000256" key="5">
    <source>
        <dbReference type="ARBA" id="ARBA00023134"/>
    </source>
</evidence>
<dbReference type="Gene3D" id="3.30.450.260">
    <property type="entry name" value="Haem NO binding associated domain"/>
    <property type="match status" value="1"/>
</dbReference>
<dbReference type="InterPro" id="IPR011644">
    <property type="entry name" value="Heme_NO-bd"/>
</dbReference>
<dbReference type="GO" id="GO:0070482">
    <property type="term" value="P:response to oxygen levels"/>
    <property type="evidence" value="ECO:0007669"/>
    <property type="project" value="TreeGrafter"/>
</dbReference>
<evidence type="ECO:0000256" key="1">
    <source>
        <dbReference type="ARBA" id="ARBA00004496"/>
    </source>
</evidence>
<dbReference type="InterPro" id="IPR029787">
    <property type="entry name" value="Nucleotide_cyclase"/>
</dbReference>
<dbReference type="PANTHER" id="PTHR45655:SF10">
    <property type="entry name" value="SOLUBLE GUANYLATE CYCLASE 88E"/>
    <property type="match status" value="1"/>
</dbReference>
<gene>
    <name evidence="10" type="ORF">BV898_00511</name>
</gene>
<dbReference type="SMART" id="SM00044">
    <property type="entry name" value="CYCc"/>
    <property type="match status" value="1"/>
</dbReference>
<dbReference type="SUPFAM" id="SSF55073">
    <property type="entry name" value="Nucleotide cyclase"/>
    <property type="match status" value="1"/>
</dbReference>
<accession>A0A1W0XDN7</accession>
<sequence>MYGILLESIVTFIKKTYGEEKWELVRKTARVDQENFSAHQVYAETLIPRIVDACHAHLGQPKEDILISFGKTYVEFISHYGYDKILKVVGRNFRDFLNGLDNIHEYLRFSYPKLKPPSFFCEQESRTGLILHYRSRRRYDGYTQYVMGLLKAVGRAFYKQDIMVSILKQETTGNMVHVTFQLNFDNSAYQAKTVTENPTNLPLRMDVFYDLFPFHILFDREMIIRSIGKSLRATVDDITGYDATQVFSLKKPLIDFSWDAIAGRTNTMFELATIDPIRGKEDGDDEAYTWTDDKGKKRSSVVTQDEDNGTFLRLKGQMLFVKEWESMLFLGTAVLQDLDVLSQTGLYLNDLSMHDNSRDLVLAGAQQGVEMKLILKQEQTRTKSLDDALRKLENERHRSKELMYKLLPKPIADLVLAKNENRIGDLLIPDTVELAPLATILVCTLQHSGDGKTDGAENSTMENLRRTVAMQKHIDLAIERFGFYKIETTQESFLAVSGIPVPNEATEDNACFLAKKLARSAHSITGMRFEAAIHTGPTVYSVVGCRFPRLCILGPTVQTAQDLLKLPKIQLDGELCSILLTESTKSRLARDHTHKFQAGPSVPLRGSQNGQEPLKTFLLQVS</sequence>
<dbReference type="Pfam" id="PF07700">
    <property type="entry name" value="HNOB"/>
    <property type="match status" value="1"/>
</dbReference>
<dbReference type="Pfam" id="PF00211">
    <property type="entry name" value="Guanylate_cyc"/>
    <property type="match status" value="1"/>
</dbReference>
<keyword evidence="3" id="KW-0963">Cytoplasm</keyword>
<dbReference type="Gene3D" id="6.10.250.780">
    <property type="match status" value="1"/>
</dbReference>
<dbReference type="GO" id="GO:0008074">
    <property type="term" value="C:guanylate cyclase complex, soluble"/>
    <property type="evidence" value="ECO:0007669"/>
    <property type="project" value="TreeGrafter"/>
</dbReference>
<dbReference type="InterPro" id="IPR001054">
    <property type="entry name" value="A/G_cyclase"/>
</dbReference>
<dbReference type="AlphaFoldDB" id="A0A1W0XDN7"/>
<keyword evidence="6" id="KW-0456">Lyase</keyword>
<dbReference type="SUPFAM" id="SSF111126">
    <property type="entry name" value="Ligand-binding domain in the NO signalling and Golgi transport"/>
    <property type="match status" value="1"/>
</dbReference>
<comment type="subcellular location">
    <subcellularLocation>
        <location evidence="1">Cytoplasm</location>
    </subcellularLocation>
</comment>
<proteinExistence type="predicted"/>
<dbReference type="PANTHER" id="PTHR45655">
    <property type="entry name" value="GUANYLATE CYCLASE SOLUBLE SUBUNIT BETA-2"/>
    <property type="match status" value="1"/>
</dbReference>
<feature type="domain" description="Guanylate cyclase" evidence="9">
    <location>
        <begin position="439"/>
        <end position="564"/>
    </location>
</feature>
<dbReference type="EC" id="4.6.1.2" evidence="2"/>
<protein>
    <recommendedName>
        <fullName evidence="2">guanylate cyclase</fullName>
        <ecNumber evidence="2">4.6.1.2</ecNumber>
    </recommendedName>
</protein>
<dbReference type="GO" id="GO:0020037">
    <property type="term" value="F:heme binding"/>
    <property type="evidence" value="ECO:0007669"/>
    <property type="project" value="InterPro"/>
</dbReference>
<dbReference type="InterPro" id="IPR038158">
    <property type="entry name" value="H-NOX_domain_sf"/>
</dbReference>
<dbReference type="InterPro" id="IPR042463">
    <property type="entry name" value="HNOB_dom_associated_sf"/>
</dbReference>
<evidence type="ECO:0000256" key="3">
    <source>
        <dbReference type="ARBA" id="ARBA00022490"/>
    </source>
</evidence>
<reference evidence="11" key="1">
    <citation type="submission" date="2017-01" db="EMBL/GenBank/DDBJ databases">
        <title>Comparative genomics of anhydrobiosis in the tardigrade Hypsibius dujardini.</title>
        <authorList>
            <person name="Yoshida Y."/>
            <person name="Koutsovoulos G."/>
            <person name="Laetsch D."/>
            <person name="Stevens L."/>
            <person name="Kumar S."/>
            <person name="Horikawa D."/>
            <person name="Ishino K."/>
            <person name="Komine S."/>
            <person name="Tomita M."/>
            <person name="Blaxter M."/>
            <person name="Arakawa K."/>
        </authorList>
    </citation>
    <scope>NUCLEOTIDE SEQUENCE [LARGE SCALE GENOMIC DNA]</scope>
    <source>
        <strain evidence="11">Z151</strain>
    </source>
</reference>
<evidence type="ECO:0000256" key="4">
    <source>
        <dbReference type="ARBA" id="ARBA00022741"/>
    </source>
</evidence>
<dbReference type="InterPro" id="IPR024096">
    <property type="entry name" value="NO_sig/Golgi_transp_ligand-bd"/>
</dbReference>